<reference evidence="3" key="1">
    <citation type="submission" date="2021-12" db="EMBL/GenBank/DDBJ databases">
        <title>Novel species in genus Dyadobacter.</title>
        <authorList>
            <person name="Ma C."/>
        </authorList>
    </citation>
    <scope>NUCLEOTIDE SEQUENCE</scope>
    <source>
        <strain evidence="3">CY399</strain>
    </source>
</reference>
<protein>
    <submittedName>
        <fullName evidence="3">Response regulator</fullName>
    </submittedName>
</protein>
<dbReference type="AlphaFoldDB" id="A0A9X1THN5"/>
<gene>
    <name evidence="3" type="ORF">LXM24_17325</name>
</gene>
<comment type="caution">
    <text evidence="3">The sequence shown here is derived from an EMBL/GenBank/DDBJ whole genome shotgun (WGS) entry which is preliminary data.</text>
</comment>
<evidence type="ECO:0000256" key="1">
    <source>
        <dbReference type="PROSITE-ProRule" id="PRU00169"/>
    </source>
</evidence>
<dbReference type="InterPro" id="IPR011006">
    <property type="entry name" value="CheY-like_superfamily"/>
</dbReference>
<dbReference type="Pfam" id="PF00072">
    <property type="entry name" value="Response_reg"/>
    <property type="match status" value="1"/>
</dbReference>
<dbReference type="GO" id="GO:0000160">
    <property type="term" value="P:phosphorelay signal transduction system"/>
    <property type="evidence" value="ECO:0007669"/>
    <property type="project" value="InterPro"/>
</dbReference>
<dbReference type="PROSITE" id="PS50110">
    <property type="entry name" value="RESPONSE_REGULATORY"/>
    <property type="match status" value="1"/>
</dbReference>
<evidence type="ECO:0000313" key="3">
    <source>
        <dbReference type="EMBL" id="MCF0041872.1"/>
    </source>
</evidence>
<keyword evidence="1" id="KW-0597">Phosphoprotein</keyword>
<organism evidence="3 4">
    <name type="scientific">Dyadobacter fanqingshengii</name>
    <dbReference type="NCBI Taxonomy" id="2906443"/>
    <lineage>
        <taxon>Bacteria</taxon>
        <taxon>Pseudomonadati</taxon>
        <taxon>Bacteroidota</taxon>
        <taxon>Cytophagia</taxon>
        <taxon>Cytophagales</taxon>
        <taxon>Spirosomataceae</taxon>
        <taxon>Dyadobacter</taxon>
    </lineage>
</organism>
<dbReference type="Gene3D" id="3.40.50.2300">
    <property type="match status" value="1"/>
</dbReference>
<dbReference type="SUPFAM" id="SSF52172">
    <property type="entry name" value="CheY-like"/>
    <property type="match status" value="1"/>
</dbReference>
<dbReference type="InterPro" id="IPR001789">
    <property type="entry name" value="Sig_transdc_resp-reg_receiver"/>
</dbReference>
<dbReference type="RefSeq" id="WP_234614675.1">
    <property type="nucleotide sequence ID" value="NZ_CP098806.1"/>
</dbReference>
<sequence>MEFILIDDSIFDLFTQEKLLLRSGLAQSVRTFGSAQLAMEFLYEQSDEFPETVILLDIQMPGINGFEFTGHYATLPDALRKRIKLFMISSTVDTEDIEEVRSNPYVIELLSKPLEIKTLRALLEK</sequence>
<dbReference type="Proteomes" id="UP001139700">
    <property type="component" value="Unassembled WGS sequence"/>
</dbReference>
<evidence type="ECO:0000313" key="4">
    <source>
        <dbReference type="Proteomes" id="UP001139700"/>
    </source>
</evidence>
<keyword evidence="4" id="KW-1185">Reference proteome</keyword>
<dbReference type="SMART" id="SM00448">
    <property type="entry name" value="REC"/>
    <property type="match status" value="1"/>
</dbReference>
<evidence type="ECO:0000259" key="2">
    <source>
        <dbReference type="PROSITE" id="PS50110"/>
    </source>
</evidence>
<proteinExistence type="predicted"/>
<name>A0A9X1THN5_9BACT</name>
<dbReference type="EMBL" id="JAJTTA010000002">
    <property type="protein sequence ID" value="MCF0041872.1"/>
    <property type="molecule type" value="Genomic_DNA"/>
</dbReference>
<accession>A0A9X1THN5</accession>
<feature type="modified residue" description="4-aspartylphosphate" evidence="1">
    <location>
        <position position="57"/>
    </location>
</feature>
<feature type="domain" description="Response regulatory" evidence="2">
    <location>
        <begin position="2"/>
        <end position="125"/>
    </location>
</feature>